<evidence type="ECO:0000313" key="3">
    <source>
        <dbReference type="Proteomes" id="UP000499080"/>
    </source>
</evidence>
<proteinExistence type="predicted"/>
<accession>A0A4Y2H644</accession>
<reference evidence="2 3" key="1">
    <citation type="journal article" date="2019" name="Sci. Rep.">
        <title>Orb-weaving spider Araneus ventricosus genome elucidates the spidroin gene catalogue.</title>
        <authorList>
            <person name="Kono N."/>
            <person name="Nakamura H."/>
            <person name="Ohtoshi R."/>
            <person name="Moran D.A.P."/>
            <person name="Shinohara A."/>
            <person name="Yoshida Y."/>
            <person name="Fujiwara M."/>
            <person name="Mori M."/>
            <person name="Tomita M."/>
            <person name="Arakawa K."/>
        </authorList>
    </citation>
    <scope>NUCLEOTIDE SEQUENCE [LARGE SCALE GENOMIC DNA]</scope>
</reference>
<evidence type="ECO:0000256" key="1">
    <source>
        <dbReference type="SAM" id="MobiDB-lite"/>
    </source>
</evidence>
<dbReference type="AlphaFoldDB" id="A0A4Y2H644"/>
<organism evidence="2 3">
    <name type="scientific">Araneus ventricosus</name>
    <name type="common">Orbweaver spider</name>
    <name type="synonym">Epeira ventricosa</name>
    <dbReference type="NCBI Taxonomy" id="182803"/>
    <lineage>
        <taxon>Eukaryota</taxon>
        <taxon>Metazoa</taxon>
        <taxon>Ecdysozoa</taxon>
        <taxon>Arthropoda</taxon>
        <taxon>Chelicerata</taxon>
        <taxon>Arachnida</taxon>
        <taxon>Araneae</taxon>
        <taxon>Araneomorphae</taxon>
        <taxon>Entelegynae</taxon>
        <taxon>Araneoidea</taxon>
        <taxon>Araneidae</taxon>
        <taxon>Araneus</taxon>
    </lineage>
</organism>
<dbReference type="EMBL" id="BGPR01001749">
    <property type="protein sequence ID" value="GBM61017.1"/>
    <property type="molecule type" value="Genomic_DNA"/>
</dbReference>
<gene>
    <name evidence="2" type="ORF">AVEN_264354_1</name>
</gene>
<keyword evidence="3" id="KW-1185">Reference proteome</keyword>
<protein>
    <submittedName>
        <fullName evidence="2">Uncharacterized protein</fullName>
    </submittedName>
</protein>
<sequence length="114" mass="12550">MQKVRPNVSHAPALAADETESFSKDIPVENPKIKPIIPNQSVPAVANNNSQIFTDIYSCVNTLLDEDWCSAPLLLKAFKNALPALRAATHGVDMAYIFFEQYVVVRNKATAPTH</sequence>
<feature type="region of interest" description="Disordered" evidence="1">
    <location>
        <begin position="1"/>
        <end position="25"/>
    </location>
</feature>
<dbReference type="Proteomes" id="UP000499080">
    <property type="component" value="Unassembled WGS sequence"/>
</dbReference>
<comment type="caution">
    <text evidence="2">The sequence shown here is derived from an EMBL/GenBank/DDBJ whole genome shotgun (WGS) entry which is preliminary data.</text>
</comment>
<evidence type="ECO:0000313" key="2">
    <source>
        <dbReference type="EMBL" id="GBM61017.1"/>
    </source>
</evidence>
<name>A0A4Y2H644_ARAVE</name>